<evidence type="ECO:0000313" key="2">
    <source>
        <dbReference type="EMBL" id="MBA2935949.1"/>
    </source>
</evidence>
<feature type="transmembrane region" description="Helical" evidence="1">
    <location>
        <begin position="107"/>
        <end position="128"/>
    </location>
</feature>
<keyword evidence="3" id="KW-1185">Reference proteome</keyword>
<feature type="transmembrane region" description="Helical" evidence="1">
    <location>
        <begin position="222"/>
        <end position="253"/>
    </location>
</feature>
<gene>
    <name evidence="2" type="ORF">HZF05_17860</name>
</gene>
<evidence type="ECO:0008006" key="4">
    <source>
        <dbReference type="Google" id="ProtNLM"/>
    </source>
</evidence>
<dbReference type="RefSeq" id="WP_160363855.1">
    <property type="nucleotide sequence ID" value="NZ_JACEIB010000027.1"/>
</dbReference>
<dbReference type="EMBL" id="JACEIB010000027">
    <property type="protein sequence ID" value="MBA2935949.1"/>
    <property type="molecule type" value="Genomic_DNA"/>
</dbReference>
<keyword evidence="1" id="KW-0472">Membrane</keyword>
<keyword evidence="1" id="KW-1133">Transmembrane helix</keyword>
<sequence>MATQPAPPIRTWRNAQSLRGLHAYLPTTLLDGILVFNLFLVAIFFSRTFEFFPGGKSLVNTYMFASNAIFLVLAVMLHPTARNFIIAMATFIFIELMVFVLHFGLKFYAASLASFPGLFSCGLIAIYARQYPLDRAMRMIFAACFAYALTFLHFHYSIDAYQLAVARSHGLETGSSIMIAHGVEGTSVSDAAFRIAVSAIHLAFGFFYALEQYRARRSTTWLGITLFFGFCIAICDFRFMMAAILLTAVISFIPLSRATKLKAGMGFILVTLIGSAVLAIFSFNIYGVLQSDATGLVRYYEAEIAFDFIHAYPLLGTGLYGTADDLASVYGNSILAPSDIGYLGEFLQFGMLGLLLLLLCNMLVYRFVKSAGGRPDSDIVIGRTLTSLFLFVAIMQTTSTFLWEEGGALILALSIGYASRSVLSRRPRVRAAAARVPAGTKA</sequence>
<feature type="transmembrane region" description="Helical" evidence="1">
    <location>
        <begin position="84"/>
        <end position="101"/>
    </location>
</feature>
<evidence type="ECO:0000256" key="1">
    <source>
        <dbReference type="SAM" id="Phobius"/>
    </source>
</evidence>
<feature type="transmembrane region" description="Helical" evidence="1">
    <location>
        <begin position="191"/>
        <end position="210"/>
    </location>
</feature>
<organism evidence="2 3">
    <name type="scientific">Sphingomonas chungangi</name>
    <dbReference type="NCBI Taxonomy" id="2683589"/>
    <lineage>
        <taxon>Bacteria</taxon>
        <taxon>Pseudomonadati</taxon>
        <taxon>Pseudomonadota</taxon>
        <taxon>Alphaproteobacteria</taxon>
        <taxon>Sphingomonadales</taxon>
        <taxon>Sphingomonadaceae</taxon>
        <taxon>Sphingomonas</taxon>
    </lineage>
</organism>
<feature type="transmembrane region" description="Helical" evidence="1">
    <location>
        <begin position="304"/>
        <end position="323"/>
    </location>
</feature>
<dbReference type="Proteomes" id="UP000570166">
    <property type="component" value="Unassembled WGS sequence"/>
</dbReference>
<evidence type="ECO:0000313" key="3">
    <source>
        <dbReference type="Proteomes" id="UP000570166"/>
    </source>
</evidence>
<feature type="transmembrane region" description="Helical" evidence="1">
    <location>
        <begin position="346"/>
        <end position="368"/>
    </location>
</feature>
<keyword evidence="1" id="KW-0812">Transmembrane</keyword>
<reference evidence="2 3" key="1">
    <citation type="submission" date="2020-07" db="EMBL/GenBank/DDBJ databases">
        <authorList>
            <person name="Sun Q."/>
        </authorList>
    </citation>
    <scope>NUCLEOTIDE SEQUENCE [LARGE SCALE GENOMIC DNA]</scope>
    <source>
        <strain evidence="2 3">CGMCC 1.13654</strain>
    </source>
</reference>
<protein>
    <recommendedName>
        <fullName evidence="4">O-antigen ligase domain-containing protein</fullName>
    </recommendedName>
</protein>
<accession>A0A838LBI6</accession>
<name>A0A838LBI6_9SPHN</name>
<comment type="caution">
    <text evidence="2">The sequence shown here is derived from an EMBL/GenBank/DDBJ whole genome shotgun (WGS) entry which is preliminary data.</text>
</comment>
<proteinExistence type="predicted"/>
<feature type="transmembrane region" description="Helical" evidence="1">
    <location>
        <begin position="380"/>
        <end position="401"/>
    </location>
</feature>
<feature type="transmembrane region" description="Helical" evidence="1">
    <location>
        <begin position="57"/>
        <end position="77"/>
    </location>
</feature>
<feature type="transmembrane region" description="Helical" evidence="1">
    <location>
        <begin position="21"/>
        <end position="45"/>
    </location>
</feature>
<dbReference type="AlphaFoldDB" id="A0A838LBI6"/>
<feature type="transmembrane region" description="Helical" evidence="1">
    <location>
        <begin position="407"/>
        <end position="423"/>
    </location>
</feature>
<feature type="transmembrane region" description="Helical" evidence="1">
    <location>
        <begin position="265"/>
        <end position="283"/>
    </location>
</feature>
<feature type="transmembrane region" description="Helical" evidence="1">
    <location>
        <begin position="140"/>
        <end position="158"/>
    </location>
</feature>